<dbReference type="AlphaFoldDB" id="A0A1A9ZQX7"/>
<reference evidence="1" key="2">
    <citation type="submission" date="2020-05" db="UniProtKB">
        <authorList>
            <consortium name="EnsemblMetazoa"/>
        </authorList>
    </citation>
    <scope>IDENTIFICATION</scope>
    <source>
        <strain evidence="1">IAEA</strain>
    </source>
</reference>
<evidence type="ECO:0000313" key="1">
    <source>
        <dbReference type="EnsemblMetazoa" id="GPAI022260-PA"/>
    </source>
</evidence>
<dbReference type="EnsemblMetazoa" id="GPAI022260-RA">
    <property type="protein sequence ID" value="GPAI022260-PA"/>
    <property type="gene ID" value="GPAI022260"/>
</dbReference>
<name>A0A1A9ZQX7_GLOPL</name>
<dbReference type="Proteomes" id="UP000092445">
    <property type="component" value="Unassembled WGS sequence"/>
</dbReference>
<protein>
    <submittedName>
        <fullName evidence="1">Uncharacterized protein</fullName>
    </submittedName>
</protein>
<accession>A0A1A9ZQX7</accession>
<proteinExistence type="predicted"/>
<keyword evidence="2" id="KW-1185">Reference proteome</keyword>
<dbReference type="VEuPathDB" id="VectorBase:GPAI022260"/>
<organism evidence="1 2">
    <name type="scientific">Glossina pallidipes</name>
    <name type="common">Tsetse fly</name>
    <dbReference type="NCBI Taxonomy" id="7398"/>
    <lineage>
        <taxon>Eukaryota</taxon>
        <taxon>Metazoa</taxon>
        <taxon>Ecdysozoa</taxon>
        <taxon>Arthropoda</taxon>
        <taxon>Hexapoda</taxon>
        <taxon>Insecta</taxon>
        <taxon>Pterygota</taxon>
        <taxon>Neoptera</taxon>
        <taxon>Endopterygota</taxon>
        <taxon>Diptera</taxon>
        <taxon>Brachycera</taxon>
        <taxon>Muscomorpha</taxon>
        <taxon>Hippoboscoidea</taxon>
        <taxon>Glossinidae</taxon>
        <taxon>Glossina</taxon>
    </lineage>
</organism>
<reference evidence="2" key="1">
    <citation type="submission" date="2014-03" db="EMBL/GenBank/DDBJ databases">
        <authorList>
            <person name="Aksoy S."/>
            <person name="Warren W."/>
            <person name="Wilson R.K."/>
        </authorList>
    </citation>
    <scope>NUCLEOTIDE SEQUENCE [LARGE SCALE GENOMIC DNA]</scope>
    <source>
        <strain evidence="2">IAEA</strain>
    </source>
</reference>
<evidence type="ECO:0000313" key="2">
    <source>
        <dbReference type="Proteomes" id="UP000092445"/>
    </source>
</evidence>
<sequence length="85" mass="9476">MNFMQFMECQCYHGCDAFDRAIPAQESNLTDSDKSKSCGINDIIFNNSCSISDDIDSSLYELNSGNFSGRYRSNTCTALSQLSFT</sequence>